<sequence length="149" mass="16618">MLIVELSSSEESIWRGGRGYADGGSESSLSSVGSSILGSTERCEASVDRGTTVHINNNVALVKGCDDCHGIKCRWGVDRMLSVLSSPFAKRTKRACHRKEGYTSDFFYTYSTIYRDMSVQLLFSEFQMGVLRELKVTPIQLRPNGWAFM</sequence>
<accession>A0A0L9TX11</accession>
<evidence type="ECO:0000313" key="2">
    <source>
        <dbReference type="Proteomes" id="UP000053144"/>
    </source>
</evidence>
<dbReference type="EMBL" id="CM003372">
    <property type="protein sequence ID" value="KOM35075.1"/>
    <property type="molecule type" value="Genomic_DNA"/>
</dbReference>
<name>A0A0L9TX11_PHAAN</name>
<protein>
    <submittedName>
        <fullName evidence="1">Uncharacterized protein</fullName>
    </submittedName>
</protein>
<dbReference type="Proteomes" id="UP000053144">
    <property type="component" value="Chromosome 2"/>
</dbReference>
<gene>
    <name evidence="1" type="ORF">LR48_Vigan02g122500</name>
</gene>
<proteinExistence type="predicted"/>
<dbReference type="AlphaFoldDB" id="A0A0L9TX11"/>
<dbReference type="Gramene" id="KOM35075">
    <property type="protein sequence ID" value="KOM35075"/>
    <property type="gene ID" value="LR48_Vigan02g122500"/>
</dbReference>
<evidence type="ECO:0000313" key="1">
    <source>
        <dbReference type="EMBL" id="KOM35075.1"/>
    </source>
</evidence>
<reference evidence="2" key="1">
    <citation type="journal article" date="2015" name="Proc. Natl. Acad. Sci. U.S.A.">
        <title>Genome sequencing of adzuki bean (Vigna angularis) provides insight into high starch and low fat accumulation and domestication.</title>
        <authorList>
            <person name="Yang K."/>
            <person name="Tian Z."/>
            <person name="Chen C."/>
            <person name="Luo L."/>
            <person name="Zhao B."/>
            <person name="Wang Z."/>
            <person name="Yu L."/>
            <person name="Li Y."/>
            <person name="Sun Y."/>
            <person name="Li W."/>
            <person name="Chen Y."/>
            <person name="Li Y."/>
            <person name="Zhang Y."/>
            <person name="Ai D."/>
            <person name="Zhao J."/>
            <person name="Shang C."/>
            <person name="Ma Y."/>
            <person name="Wu B."/>
            <person name="Wang M."/>
            <person name="Gao L."/>
            <person name="Sun D."/>
            <person name="Zhang P."/>
            <person name="Guo F."/>
            <person name="Wang W."/>
            <person name="Li Y."/>
            <person name="Wang J."/>
            <person name="Varshney R.K."/>
            <person name="Wang J."/>
            <person name="Ling H.Q."/>
            <person name="Wan P."/>
        </authorList>
    </citation>
    <scope>NUCLEOTIDE SEQUENCE</scope>
    <source>
        <strain evidence="2">cv. Jingnong 6</strain>
    </source>
</reference>
<organism evidence="1 2">
    <name type="scientific">Phaseolus angularis</name>
    <name type="common">Azuki bean</name>
    <name type="synonym">Vigna angularis</name>
    <dbReference type="NCBI Taxonomy" id="3914"/>
    <lineage>
        <taxon>Eukaryota</taxon>
        <taxon>Viridiplantae</taxon>
        <taxon>Streptophyta</taxon>
        <taxon>Embryophyta</taxon>
        <taxon>Tracheophyta</taxon>
        <taxon>Spermatophyta</taxon>
        <taxon>Magnoliopsida</taxon>
        <taxon>eudicotyledons</taxon>
        <taxon>Gunneridae</taxon>
        <taxon>Pentapetalae</taxon>
        <taxon>rosids</taxon>
        <taxon>fabids</taxon>
        <taxon>Fabales</taxon>
        <taxon>Fabaceae</taxon>
        <taxon>Papilionoideae</taxon>
        <taxon>50 kb inversion clade</taxon>
        <taxon>NPAAA clade</taxon>
        <taxon>indigoferoid/millettioid clade</taxon>
        <taxon>Phaseoleae</taxon>
        <taxon>Vigna</taxon>
    </lineage>
</organism>